<accession>A0A161HJP2</accession>
<dbReference type="Gene3D" id="6.10.140.1240">
    <property type="match status" value="1"/>
</dbReference>
<keyword evidence="3" id="KW-0963">Cytoplasm</keyword>
<dbReference type="Pfam" id="PF18141">
    <property type="entry name" value="UPF1_1B_dom"/>
    <property type="match status" value="1"/>
</dbReference>
<evidence type="ECO:0000256" key="6">
    <source>
        <dbReference type="ARBA" id="ARBA00022771"/>
    </source>
</evidence>
<dbReference type="GO" id="GO:0008298">
    <property type="term" value="P:intracellular mRNA localization"/>
    <property type="evidence" value="ECO:0007669"/>
    <property type="project" value="EnsemblFungi"/>
</dbReference>
<comment type="catalytic activity">
    <reaction evidence="12">
        <text>ATP + H2O = ADP + phosphate + H(+)</text>
        <dbReference type="Rhea" id="RHEA:13065"/>
        <dbReference type="ChEBI" id="CHEBI:15377"/>
        <dbReference type="ChEBI" id="CHEBI:15378"/>
        <dbReference type="ChEBI" id="CHEBI:30616"/>
        <dbReference type="ChEBI" id="CHEBI:43474"/>
        <dbReference type="ChEBI" id="CHEBI:456216"/>
        <dbReference type="EC" id="3.6.4.12"/>
    </reaction>
    <physiologicalReaction direction="left-to-right" evidence="12">
        <dbReference type="Rhea" id="RHEA:13066"/>
    </physiologicalReaction>
</comment>
<evidence type="ECO:0000256" key="13">
    <source>
        <dbReference type="ARBA" id="ARBA00049390"/>
    </source>
</evidence>
<dbReference type="OrthoDB" id="6513042at2759"/>
<dbReference type="InterPro" id="IPR041679">
    <property type="entry name" value="DNA2/NAM7-like_C"/>
</dbReference>
<dbReference type="GO" id="GO:0003724">
    <property type="term" value="F:RNA helicase activity"/>
    <property type="evidence" value="ECO:0007669"/>
    <property type="project" value="UniProtKB-EC"/>
</dbReference>
<feature type="region of interest" description="Disordered" evidence="16">
    <location>
        <begin position="31"/>
        <end position="63"/>
    </location>
</feature>
<dbReference type="GO" id="GO:0070478">
    <property type="term" value="P:nuclear-transcribed mRNA catabolic process, 3'-5' exonucleolytic nonsense-mediated decay"/>
    <property type="evidence" value="ECO:0007669"/>
    <property type="project" value="EnsemblFungi"/>
</dbReference>
<keyword evidence="6 15" id="KW-0863">Zinc-finger</keyword>
<dbReference type="CDD" id="cd21407">
    <property type="entry name" value="1B_UPF1-like"/>
    <property type="match status" value="1"/>
</dbReference>
<evidence type="ECO:0000313" key="19">
    <source>
        <dbReference type="Proteomes" id="UP000189580"/>
    </source>
</evidence>
<comment type="catalytic activity">
    <reaction evidence="13">
        <text>ATP + H2O = ADP + phosphate + H(+)</text>
        <dbReference type="Rhea" id="RHEA:13065"/>
        <dbReference type="ChEBI" id="CHEBI:15377"/>
        <dbReference type="ChEBI" id="CHEBI:15378"/>
        <dbReference type="ChEBI" id="CHEBI:30616"/>
        <dbReference type="ChEBI" id="CHEBI:43474"/>
        <dbReference type="ChEBI" id="CHEBI:456216"/>
        <dbReference type="EC" id="3.6.4.13"/>
    </reaction>
    <physiologicalReaction direction="left-to-right" evidence="13">
        <dbReference type="Rhea" id="RHEA:13066"/>
    </physiologicalReaction>
</comment>
<evidence type="ECO:0000259" key="17">
    <source>
        <dbReference type="PROSITE" id="PS51997"/>
    </source>
</evidence>
<keyword evidence="9 15" id="KW-0862">Zinc</keyword>
<dbReference type="PANTHER" id="PTHR10887:SF364">
    <property type="entry name" value="REGULATOR OF NONSENSE TRANSCRIPTS 1"/>
    <property type="match status" value="1"/>
</dbReference>
<dbReference type="CDD" id="cd18039">
    <property type="entry name" value="DEXXQc_UPF1"/>
    <property type="match status" value="1"/>
</dbReference>
<dbReference type="GO" id="GO:0006449">
    <property type="term" value="P:regulation of translational termination"/>
    <property type="evidence" value="ECO:0007669"/>
    <property type="project" value="EnsemblFungi"/>
</dbReference>
<feature type="region of interest" description="C4" evidence="15">
    <location>
        <begin position="162"/>
        <end position="192"/>
    </location>
</feature>
<dbReference type="GO" id="GO:0036121">
    <property type="term" value="F:double-stranded DNA helicase activity"/>
    <property type="evidence" value="ECO:0007669"/>
    <property type="project" value="EnsemblFungi"/>
</dbReference>
<dbReference type="GO" id="GO:0016567">
    <property type="term" value="P:protein ubiquitination"/>
    <property type="evidence" value="ECO:0007669"/>
    <property type="project" value="EnsemblFungi"/>
</dbReference>
<dbReference type="GO" id="GO:0030466">
    <property type="term" value="P:silent mating-type cassette heterochromatin formation"/>
    <property type="evidence" value="ECO:0007669"/>
    <property type="project" value="EnsemblFungi"/>
</dbReference>
<dbReference type="InterPro" id="IPR018999">
    <property type="entry name" value="UPF1_CH/ZBD"/>
</dbReference>
<evidence type="ECO:0000256" key="14">
    <source>
        <dbReference type="ARBA" id="ARBA00055561"/>
    </source>
</evidence>
<dbReference type="Pfam" id="PF13087">
    <property type="entry name" value="AAA_12"/>
    <property type="match status" value="1"/>
</dbReference>
<dbReference type="KEGG" id="slb:AWJ20_4489"/>
<dbReference type="InterPro" id="IPR045055">
    <property type="entry name" value="DNA2/NAM7-like"/>
</dbReference>
<dbReference type="CDD" id="cd21400">
    <property type="entry name" value="ZBD_UPF1-like"/>
    <property type="match status" value="1"/>
</dbReference>
<evidence type="ECO:0000256" key="8">
    <source>
        <dbReference type="ARBA" id="ARBA00022806"/>
    </source>
</evidence>
<evidence type="ECO:0000256" key="16">
    <source>
        <dbReference type="SAM" id="MobiDB-lite"/>
    </source>
</evidence>
<dbReference type="RefSeq" id="XP_018734145.1">
    <property type="nucleotide sequence ID" value="XM_018881563.1"/>
</dbReference>
<gene>
    <name evidence="18" type="primary">NAM7</name>
    <name evidence="18" type="ORF">AWJ20_4489</name>
</gene>
<evidence type="ECO:0000256" key="5">
    <source>
        <dbReference type="ARBA" id="ARBA00022741"/>
    </source>
</evidence>
<organism evidence="18 19">
    <name type="scientific">Sugiyamaella lignohabitans</name>
    <dbReference type="NCBI Taxonomy" id="796027"/>
    <lineage>
        <taxon>Eukaryota</taxon>
        <taxon>Fungi</taxon>
        <taxon>Dikarya</taxon>
        <taxon>Ascomycota</taxon>
        <taxon>Saccharomycotina</taxon>
        <taxon>Dipodascomycetes</taxon>
        <taxon>Dipodascales</taxon>
        <taxon>Trichomonascaceae</taxon>
        <taxon>Sugiyamaella</taxon>
    </lineage>
</organism>
<dbReference type="CDD" id="cd18808">
    <property type="entry name" value="SF1_C_Upf1"/>
    <property type="match status" value="1"/>
</dbReference>
<evidence type="ECO:0000313" key="18">
    <source>
        <dbReference type="EMBL" id="ANB11668.1"/>
    </source>
</evidence>
<keyword evidence="4 15" id="KW-0479">Metal-binding</keyword>
<dbReference type="GO" id="GO:0005737">
    <property type="term" value="C:cytoplasm"/>
    <property type="evidence" value="ECO:0007669"/>
    <property type="project" value="UniProtKB-SubCell"/>
</dbReference>
<comment type="similarity">
    <text evidence="2">Belongs to the DNA2/NAM7 helicase family.</text>
</comment>
<dbReference type="InterPro" id="IPR047187">
    <property type="entry name" value="SF1_C_Upf1"/>
</dbReference>
<evidence type="ECO:0000256" key="2">
    <source>
        <dbReference type="ARBA" id="ARBA00007913"/>
    </source>
</evidence>
<dbReference type="Gene3D" id="3.40.50.300">
    <property type="entry name" value="P-loop containing nucleotide triphosphate hydrolases"/>
    <property type="match status" value="2"/>
</dbReference>
<dbReference type="PANTHER" id="PTHR10887">
    <property type="entry name" value="DNA2/NAM7 HELICASE FAMILY"/>
    <property type="match status" value="1"/>
</dbReference>
<dbReference type="GO" id="GO:0005524">
    <property type="term" value="F:ATP binding"/>
    <property type="evidence" value="ECO:0007669"/>
    <property type="project" value="UniProtKB-KW"/>
</dbReference>
<reference evidence="18 19" key="1">
    <citation type="submission" date="2016-02" db="EMBL/GenBank/DDBJ databases">
        <title>Complete genome sequence and transcriptome regulation of the pentose utilising yeast Sugiyamaella lignohabitans.</title>
        <authorList>
            <person name="Bellasio M."/>
            <person name="Peymann A."/>
            <person name="Valli M."/>
            <person name="Sipitzky M."/>
            <person name="Graf A."/>
            <person name="Sauer M."/>
            <person name="Marx H."/>
            <person name="Mattanovich D."/>
        </authorList>
    </citation>
    <scope>NUCLEOTIDE SEQUENCE [LARGE SCALE GENOMIC DNA]</scope>
    <source>
        <strain evidence="18 19">CBS 10342</strain>
    </source>
</reference>
<evidence type="ECO:0000256" key="9">
    <source>
        <dbReference type="ARBA" id="ARBA00022833"/>
    </source>
</evidence>
<evidence type="ECO:0000256" key="15">
    <source>
        <dbReference type="PROSITE-ProRule" id="PRU01341"/>
    </source>
</evidence>
<dbReference type="GO" id="GO:0008270">
    <property type="term" value="F:zinc ion binding"/>
    <property type="evidence" value="ECO:0007669"/>
    <property type="project" value="UniProtKB-UniRule"/>
</dbReference>
<dbReference type="GO" id="GO:0003723">
    <property type="term" value="F:RNA binding"/>
    <property type="evidence" value="ECO:0007669"/>
    <property type="project" value="InterPro"/>
</dbReference>
<dbReference type="AlphaFoldDB" id="A0A161HJP2"/>
<keyword evidence="19" id="KW-1185">Reference proteome</keyword>
<comment type="subcellular location">
    <subcellularLocation>
        <location evidence="1">Cytoplasm</location>
    </subcellularLocation>
</comment>
<dbReference type="Proteomes" id="UP000189580">
    <property type="component" value="Chromosome c"/>
</dbReference>
<dbReference type="GeneID" id="30036626"/>
<keyword evidence="5" id="KW-0547">Nucleotide-binding</keyword>
<keyword evidence="11" id="KW-0866">Nonsense-mediated mRNA decay</keyword>
<dbReference type="PROSITE" id="PS51997">
    <property type="entry name" value="UPF1_CH_RICH"/>
    <property type="match status" value="1"/>
</dbReference>
<name>A0A161HJP2_9ASCO</name>
<evidence type="ECO:0000256" key="11">
    <source>
        <dbReference type="ARBA" id="ARBA00023161"/>
    </source>
</evidence>
<dbReference type="GO" id="GO:0003697">
    <property type="term" value="F:single-stranded DNA binding"/>
    <property type="evidence" value="ECO:0007669"/>
    <property type="project" value="EnsemblFungi"/>
</dbReference>
<evidence type="ECO:0000256" key="1">
    <source>
        <dbReference type="ARBA" id="ARBA00004496"/>
    </source>
</evidence>
<proteinExistence type="inferred from homology"/>
<dbReference type="SUPFAM" id="SSF52540">
    <property type="entry name" value="P-loop containing nucleoside triphosphate hydrolases"/>
    <property type="match status" value="1"/>
</dbReference>
<evidence type="ECO:0000256" key="3">
    <source>
        <dbReference type="ARBA" id="ARBA00022490"/>
    </source>
</evidence>
<feature type="domain" description="Upf1" evidence="17">
    <location>
        <begin position="95"/>
        <end position="255"/>
    </location>
</feature>
<dbReference type="InterPro" id="IPR040812">
    <property type="entry name" value="UPF1_1B_dom"/>
</dbReference>
<evidence type="ECO:0000256" key="4">
    <source>
        <dbReference type="ARBA" id="ARBA00022723"/>
    </source>
</evidence>
<dbReference type="InterPro" id="IPR041677">
    <property type="entry name" value="DNA2/NAM7_AAA_11"/>
</dbReference>
<sequence length="1034" mass="114218">MDSFSHLGNQFEVDSDVQSITSDVLYQGRSSGIRGANGARRRRDSDDDGESTTLGTDLGDDNDTLSLISGRGGDGINHLGAIGEGSNGHGYGANGNHFHDINGPAAGAYAAATTSNFLDSESVFEDEIEFDESTLPEHACSSRHKIVALHPESELGDTTLECYNCGSKNVFLLGFISAKSETVVVILCRHPCASGGGSGGGAGGVNWDTAEWQPLIEERSLLSWLVTVPSEKEQLKARHISPNEILKLEELWRVNVNAKLSDSSKFDEEEIEIAPVALRYDDAYEYQRCFSPLVKVEAEYDKRLVESQTQTDVTVSWDLGLSKRHLVSFVLNKLDLSDIKISLGDEIRVKYEGGKAWESNGYVVKIPDGVSDEVTVELRSSHVPPPTEYTTDYSVEFVWSNTTYYRTQQALTRFATEETSVSGYIYHKLLGHDIESLQLHVNVPRVLSAPGIAELNASQQNAVKSVLQMPLSLIQGPPGTGKTVVSTTIVYHLVKITKEPVLACAPSNVVVDQLAERLEKTGLNVVRMTARTREHLSSNVDHLTLHNKVAQDKKNTELLKLMELKNELGELNVADEKKYTKLMKAAERRIIENADVICCTCSGAGDARLKSKRFRTALIDESTQATEPECLIPIVHGCKQLVLVGDHQQLGPVVTNRRVAKAGLSKSLFERLIVLGHKPIRLTVQYRMHPSLSLFPSNMFYEGSLQNGVTTEERVRPQDDFPWPVAETPMMFWCNLGQEEISSSGLSYLNRSEAASCEKLISRFFKAGVSPSQIGVITPYEGQRTYLKQYMVSAGEMNQQLYREVEIESVDAFQGREKDYIILTCVRSNDHQGIGFLSDPRRLNVAITRAKYGLVLLGNPRVLSKNSLWSHLLNHFRQRGCLVEGTLNNLQKSMIPLSKPRMPYRARRNIEAEFGNRGMPSLDPYRNFSAPFGASTDDASSIISAPSAIESISGPIGSNLPMIFSQGYEVQNEWPGREPGGEPSLDLQNRALGNSMSERVAQLFENPEDGDDHDSLDDDLRSVSTAFTNSVGLY</sequence>
<comment type="function">
    <text evidence="14">RNA-dependent helicase required for nonsense-mediated decay (NMD) of aberrant mRNAs containing premature stop codons and modulates the expression level of normal mRNAs. Also capable of unwinding double-stranded DNA and translocating on single-stranded DNA.</text>
</comment>
<dbReference type="InterPro" id="IPR006935">
    <property type="entry name" value="Helicase/UvrB_N"/>
</dbReference>
<dbReference type="GO" id="GO:0043024">
    <property type="term" value="F:ribosomal small subunit binding"/>
    <property type="evidence" value="ECO:0007669"/>
    <property type="project" value="EnsemblFungi"/>
</dbReference>
<dbReference type="GO" id="GO:0006310">
    <property type="term" value="P:DNA recombination"/>
    <property type="evidence" value="ECO:0007669"/>
    <property type="project" value="EnsemblFungi"/>
</dbReference>
<dbReference type="Pfam" id="PF13086">
    <property type="entry name" value="AAA_11"/>
    <property type="match status" value="1"/>
</dbReference>
<evidence type="ECO:0000256" key="12">
    <source>
        <dbReference type="ARBA" id="ARBA00048432"/>
    </source>
</evidence>
<evidence type="ECO:0000256" key="7">
    <source>
        <dbReference type="ARBA" id="ARBA00022801"/>
    </source>
</evidence>
<protein>
    <submittedName>
        <fullName evidence="18">ATP-dependent RNA helicase NAM7</fullName>
    </submittedName>
</protein>
<dbReference type="Pfam" id="PF04851">
    <property type="entry name" value="ResIII"/>
    <property type="match status" value="1"/>
</dbReference>
<dbReference type="EMBL" id="CP014500">
    <property type="protein sequence ID" value="ANB11668.1"/>
    <property type="molecule type" value="Genomic_DNA"/>
</dbReference>
<comment type="caution">
    <text evidence="15">Lacks conserved residue(s) required for the propagation of feature annotation.</text>
</comment>
<keyword evidence="8 18" id="KW-0347">Helicase</keyword>
<keyword evidence="7" id="KW-0378">Hydrolase</keyword>
<evidence type="ECO:0000256" key="10">
    <source>
        <dbReference type="ARBA" id="ARBA00022840"/>
    </source>
</evidence>
<dbReference type="GO" id="GO:0016887">
    <property type="term" value="F:ATP hydrolysis activity"/>
    <property type="evidence" value="ECO:0007669"/>
    <property type="project" value="EnsemblFungi"/>
</dbReference>
<dbReference type="FunFam" id="3.40.50.300:FF:000097">
    <property type="entry name" value="Regulator of nonsense transcripts 1"/>
    <property type="match status" value="1"/>
</dbReference>
<dbReference type="Gene3D" id="2.40.30.230">
    <property type="match status" value="1"/>
</dbReference>
<dbReference type="Pfam" id="PF09416">
    <property type="entry name" value="UPF1_Zn_bind"/>
    <property type="match status" value="1"/>
</dbReference>
<keyword evidence="10" id="KW-0067">ATP-binding</keyword>
<dbReference type="InterPro" id="IPR027417">
    <property type="entry name" value="P-loop_NTPase"/>
</dbReference>